<evidence type="ECO:0000313" key="1">
    <source>
        <dbReference type="EMBL" id="MBA5243523.1"/>
    </source>
</evidence>
<dbReference type="EMBL" id="JACDTZ010000001">
    <property type="protein sequence ID" value="MBA5243523.1"/>
    <property type="molecule type" value="Genomic_DNA"/>
</dbReference>
<comment type="caution">
    <text evidence="1">The sequence shown here is derived from an EMBL/GenBank/DDBJ whole genome shotgun (WGS) entry which is preliminary data.</text>
</comment>
<dbReference type="AlphaFoldDB" id="A0A7W2E9A6"/>
<organism evidence="1 2">
    <name type="scientific">Corynebacterium haemomassiliense</name>
    <dbReference type="NCBI Taxonomy" id="2754726"/>
    <lineage>
        <taxon>Bacteria</taxon>
        <taxon>Bacillati</taxon>
        <taxon>Actinomycetota</taxon>
        <taxon>Actinomycetes</taxon>
        <taxon>Mycobacteriales</taxon>
        <taxon>Corynebacteriaceae</taxon>
        <taxon>Corynebacterium</taxon>
    </lineage>
</organism>
<gene>
    <name evidence="1" type="ORF">H0193_01580</name>
</gene>
<accession>A0A7W2E9A6</accession>
<keyword evidence="2" id="KW-1185">Reference proteome</keyword>
<sequence>MSTPVPRMLSNDEIIQELANIEKEMQPYNVEVLRRLRDAGALKFDEERLLERHEALSWMLNG</sequence>
<reference evidence="1 2" key="1">
    <citation type="submission" date="2020-07" db="EMBL/GenBank/DDBJ databases">
        <title>Draft genome and description of Corynebacterium haemomassiliense strain Marseile-Q3615 sp. nov.</title>
        <authorList>
            <person name="Boxberger M."/>
            <person name="La Scola B."/>
        </authorList>
    </citation>
    <scope>NUCLEOTIDE SEQUENCE [LARGE SCALE GENOMIC DNA]</scope>
    <source>
        <strain evidence="1 2">Marseille-Q3615</strain>
    </source>
</reference>
<name>A0A7W2E9A6_9CORY</name>
<evidence type="ECO:0000313" key="2">
    <source>
        <dbReference type="Proteomes" id="UP000523682"/>
    </source>
</evidence>
<protein>
    <submittedName>
        <fullName evidence="1">Uncharacterized protein</fullName>
    </submittedName>
</protein>
<dbReference type="RefSeq" id="WP_181888263.1">
    <property type="nucleotide sequence ID" value="NZ_CAUPJD010000026.1"/>
</dbReference>
<dbReference type="Proteomes" id="UP000523682">
    <property type="component" value="Unassembled WGS sequence"/>
</dbReference>
<proteinExistence type="predicted"/>